<gene>
    <name evidence="1" type="ORF">OJ997_35215</name>
</gene>
<reference evidence="1" key="1">
    <citation type="submission" date="2022-10" db="EMBL/GenBank/DDBJ databases">
        <title>The WGS of Solirubrobacter phytolaccae KCTC 29190.</title>
        <authorList>
            <person name="Jiang Z."/>
        </authorList>
    </citation>
    <scope>NUCLEOTIDE SEQUENCE</scope>
    <source>
        <strain evidence="1">KCTC 29190</strain>
    </source>
</reference>
<comment type="caution">
    <text evidence="1">The sequence shown here is derived from an EMBL/GenBank/DDBJ whole genome shotgun (WGS) entry which is preliminary data.</text>
</comment>
<sequence length="169" mass="18464">MSIRLITVCAALALVGCGAEDEREAAAGGGDTMAAEEWSRQVEEICDESANKAEREGIETMQKALDEGASEGEAVARVLERSAEMTEPWLDKIAAMPAPRGMEAKADEFDQRMRDMLPDIQALADMSREDTSQAELEATTQQFLEEVLPVRALARDLNIHACIPRNSQP</sequence>
<dbReference type="EMBL" id="JAPDDP010000126">
    <property type="protein sequence ID" value="MDA0185609.1"/>
    <property type="molecule type" value="Genomic_DNA"/>
</dbReference>
<proteinExistence type="predicted"/>
<keyword evidence="2" id="KW-1185">Reference proteome</keyword>
<name>A0A9X3NG47_9ACTN</name>
<protein>
    <submittedName>
        <fullName evidence="1">Uncharacterized protein</fullName>
    </submittedName>
</protein>
<evidence type="ECO:0000313" key="2">
    <source>
        <dbReference type="Proteomes" id="UP001147653"/>
    </source>
</evidence>
<evidence type="ECO:0000313" key="1">
    <source>
        <dbReference type="EMBL" id="MDA0185609.1"/>
    </source>
</evidence>
<dbReference type="PROSITE" id="PS51257">
    <property type="entry name" value="PROKAR_LIPOPROTEIN"/>
    <property type="match status" value="1"/>
</dbReference>
<organism evidence="1 2">
    <name type="scientific">Solirubrobacter phytolaccae</name>
    <dbReference type="NCBI Taxonomy" id="1404360"/>
    <lineage>
        <taxon>Bacteria</taxon>
        <taxon>Bacillati</taxon>
        <taxon>Actinomycetota</taxon>
        <taxon>Thermoleophilia</taxon>
        <taxon>Solirubrobacterales</taxon>
        <taxon>Solirubrobacteraceae</taxon>
        <taxon>Solirubrobacter</taxon>
    </lineage>
</organism>
<dbReference type="RefSeq" id="WP_270030118.1">
    <property type="nucleotide sequence ID" value="NZ_JAPDDP010000126.1"/>
</dbReference>
<accession>A0A9X3NG47</accession>
<dbReference type="Proteomes" id="UP001147653">
    <property type="component" value="Unassembled WGS sequence"/>
</dbReference>
<dbReference type="AlphaFoldDB" id="A0A9X3NG47"/>